<dbReference type="PROSITE" id="PS51682">
    <property type="entry name" value="SAM_OMT_I"/>
    <property type="match status" value="1"/>
</dbReference>
<name>A0A0C9QMW1_9CONI</name>
<dbReference type="PANTHER" id="PTHR43836:SF2">
    <property type="entry name" value="CATECHOL O-METHYLTRANSFERASE 1-RELATED"/>
    <property type="match status" value="1"/>
</dbReference>
<keyword evidence="3" id="KW-0808">Transferase</keyword>
<dbReference type="EMBL" id="GCHU01020888">
    <property type="protein sequence ID" value="JAG85990.1"/>
    <property type="molecule type" value="Transcribed_RNA"/>
</dbReference>
<organism evidence="7">
    <name type="scientific">Wollemia nobilis</name>
    <dbReference type="NCBI Taxonomy" id="56998"/>
    <lineage>
        <taxon>Eukaryota</taxon>
        <taxon>Viridiplantae</taxon>
        <taxon>Streptophyta</taxon>
        <taxon>Embryophyta</taxon>
        <taxon>Tracheophyta</taxon>
        <taxon>Spermatophyta</taxon>
        <taxon>Pinopsida</taxon>
        <taxon>Pinidae</taxon>
        <taxon>Conifers II</taxon>
        <taxon>Araucariales</taxon>
        <taxon>Araucariaceae</taxon>
        <taxon>Wollemia</taxon>
    </lineage>
</organism>
<evidence type="ECO:0000256" key="2">
    <source>
        <dbReference type="ARBA" id="ARBA00022603"/>
    </source>
</evidence>
<dbReference type="InterPro" id="IPR002935">
    <property type="entry name" value="SAM_O-MeTrfase"/>
</dbReference>
<accession>A0A0C9QMW1</accession>
<sequence>MMSSAEAATNRREGGLLQHVLQSAEKGNPQSVLDAMDGYAQQKAWLPNIGDEKGAILDAVVKRWNPELCLELGTFCGYSAIRIAFLLTHPHSKLFSLEIDPIRAQIARAIIDHAGLSSKVEIVEGTLSEQGDKLGEVLKAGWGVSQFGLVFVDHDKGLYLSDFERLKNKRLIGAGSVIVTDNMKFAGSAAFLEYLRSHGEELETEEHMSHVEYRPWEPDMVTVSVYKAHLPQLNN</sequence>
<evidence type="ECO:0000256" key="4">
    <source>
        <dbReference type="ARBA" id="ARBA00022691"/>
    </source>
</evidence>
<dbReference type="Gene3D" id="3.40.50.150">
    <property type="entry name" value="Vaccinia Virus protein VP39"/>
    <property type="match status" value="1"/>
</dbReference>
<comment type="similarity">
    <text evidence="6">Belongs to the class I-like SAM-binding methyltransferase superfamily. Cation-dependent O-methyltransferase family.</text>
</comment>
<evidence type="ECO:0000256" key="1">
    <source>
        <dbReference type="ARBA" id="ARBA00012880"/>
    </source>
</evidence>
<keyword evidence="5" id="KW-0128">Catecholamine metabolism</keyword>
<dbReference type="InterPro" id="IPR029063">
    <property type="entry name" value="SAM-dependent_MTases_sf"/>
</dbReference>
<keyword evidence="2" id="KW-0489">Methyltransferase</keyword>
<evidence type="ECO:0000256" key="5">
    <source>
        <dbReference type="ARBA" id="ARBA00022939"/>
    </source>
</evidence>
<dbReference type="GO" id="GO:0032259">
    <property type="term" value="P:methylation"/>
    <property type="evidence" value="ECO:0007669"/>
    <property type="project" value="UniProtKB-KW"/>
</dbReference>
<evidence type="ECO:0000256" key="3">
    <source>
        <dbReference type="ARBA" id="ARBA00022679"/>
    </source>
</evidence>
<reference evidence="7" key="1">
    <citation type="submission" date="2015-02" db="EMBL/GenBank/DDBJ databases">
        <title>A transcriptome of Wollemia nobilis - a relic of Gondwana.</title>
        <authorList>
            <person name="Chia J.Y."/>
            <person name="Leong Y.S."/>
            <person name="Abdul Karim S."/>
            <person name="Wan Azmi N."/>
            <person name="Hercus R."/>
            <person name="Croft L."/>
        </authorList>
    </citation>
    <scope>NUCLEOTIDE SEQUENCE</scope>
    <source>
        <strain evidence="7">MaeBrown</strain>
        <tissue evidence="7">Leaf</tissue>
    </source>
</reference>
<evidence type="ECO:0000256" key="6">
    <source>
        <dbReference type="ARBA" id="ARBA00023453"/>
    </source>
</evidence>
<keyword evidence="4" id="KW-0949">S-adenosyl-L-methionine</keyword>
<dbReference type="AlphaFoldDB" id="A0A0C9QMW1"/>
<dbReference type="Pfam" id="PF01596">
    <property type="entry name" value="Methyltransf_3"/>
    <property type="match status" value="1"/>
</dbReference>
<evidence type="ECO:0000313" key="7">
    <source>
        <dbReference type="EMBL" id="JAG85990.1"/>
    </source>
</evidence>
<dbReference type="SUPFAM" id="SSF53335">
    <property type="entry name" value="S-adenosyl-L-methionine-dependent methyltransferases"/>
    <property type="match status" value="1"/>
</dbReference>
<protein>
    <recommendedName>
        <fullName evidence="1">catechol O-methyltransferase</fullName>
        <ecNumber evidence="1">2.1.1.6</ecNumber>
    </recommendedName>
</protein>
<proteinExistence type="inferred from homology"/>
<dbReference type="PANTHER" id="PTHR43836">
    <property type="entry name" value="CATECHOL O-METHYLTRANSFERASE 1-RELATED"/>
    <property type="match status" value="1"/>
</dbReference>
<dbReference type="EC" id="2.1.1.6" evidence="1"/>
<dbReference type="GO" id="GO:0016206">
    <property type="term" value="F:catechol O-methyltransferase activity"/>
    <property type="evidence" value="ECO:0007669"/>
    <property type="project" value="UniProtKB-EC"/>
</dbReference>
<dbReference type="GO" id="GO:0006584">
    <property type="term" value="P:catecholamine metabolic process"/>
    <property type="evidence" value="ECO:0007669"/>
    <property type="project" value="UniProtKB-KW"/>
</dbReference>